<protein>
    <submittedName>
        <fullName evidence="1">Unannotated protein</fullName>
    </submittedName>
</protein>
<dbReference type="PROSITE" id="PS51257">
    <property type="entry name" value="PROKAR_LIPOPROTEIN"/>
    <property type="match status" value="1"/>
</dbReference>
<evidence type="ECO:0000313" key="2">
    <source>
        <dbReference type="EMBL" id="CAB4669909.1"/>
    </source>
</evidence>
<evidence type="ECO:0000313" key="1">
    <source>
        <dbReference type="EMBL" id="CAB4636121.1"/>
    </source>
</evidence>
<organism evidence="1">
    <name type="scientific">freshwater metagenome</name>
    <dbReference type="NCBI Taxonomy" id="449393"/>
    <lineage>
        <taxon>unclassified sequences</taxon>
        <taxon>metagenomes</taxon>
        <taxon>ecological metagenomes</taxon>
    </lineage>
</organism>
<accession>A0A6J6JG15</accession>
<reference evidence="1" key="1">
    <citation type="submission" date="2020-05" db="EMBL/GenBank/DDBJ databases">
        <authorList>
            <person name="Chiriac C."/>
            <person name="Salcher M."/>
            <person name="Ghai R."/>
            <person name="Kavagutti S V."/>
        </authorList>
    </citation>
    <scope>NUCLEOTIDE SEQUENCE</scope>
</reference>
<sequence length="177" mass="18993">MFVRRLAATALIATLALSTSACSLTGNVASLQPYSPSDGQQVNLESIKARNFIYLVSESGQGFLIGSLVNSAAEAKVVKIQYVDPNSQAKTDYFVEVAPGAKLDFGYNGNPAITMPVVEVPGQTALFYFLESDTINAQMKVPVLDGTLSEYRSLIQLLEQQVAPTTEPAEEEVEPAN</sequence>
<dbReference type="AlphaFoldDB" id="A0A6J6JG15"/>
<gene>
    <name evidence="1" type="ORF">UFOPK2106_00556</name>
    <name evidence="2" type="ORF">UFOPK2328_00492</name>
</gene>
<name>A0A6J6JG15_9ZZZZ</name>
<proteinExistence type="predicted"/>
<dbReference type="EMBL" id="CAEZWX010000055">
    <property type="protein sequence ID" value="CAB4669909.1"/>
    <property type="molecule type" value="Genomic_DNA"/>
</dbReference>
<dbReference type="EMBL" id="CAEZVS010000065">
    <property type="protein sequence ID" value="CAB4636121.1"/>
    <property type="molecule type" value="Genomic_DNA"/>
</dbReference>